<feature type="transmembrane region" description="Helical" evidence="6">
    <location>
        <begin position="56"/>
        <end position="79"/>
    </location>
</feature>
<evidence type="ECO:0000256" key="1">
    <source>
        <dbReference type="ARBA" id="ARBA00004651"/>
    </source>
</evidence>
<evidence type="ECO:0000256" key="2">
    <source>
        <dbReference type="ARBA" id="ARBA00022475"/>
    </source>
</evidence>
<gene>
    <name evidence="7" type="ORF">FHP25_29610</name>
</gene>
<feature type="transmembrane region" description="Helical" evidence="6">
    <location>
        <begin position="293"/>
        <end position="312"/>
    </location>
</feature>
<evidence type="ECO:0000313" key="8">
    <source>
        <dbReference type="Proteomes" id="UP000321638"/>
    </source>
</evidence>
<dbReference type="OrthoDB" id="9809785at2"/>
<dbReference type="InterPro" id="IPR001851">
    <property type="entry name" value="ABC_transp_permease"/>
</dbReference>
<feature type="transmembrane region" description="Helical" evidence="6">
    <location>
        <begin position="116"/>
        <end position="136"/>
    </location>
</feature>
<comment type="subcellular location">
    <subcellularLocation>
        <location evidence="1">Cell membrane</location>
        <topology evidence="1">Multi-pass membrane protein</topology>
    </subcellularLocation>
</comment>
<dbReference type="AlphaFoldDB" id="A0A5C8PCW4"/>
<evidence type="ECO:0000256" key="6">
    <source>
        <dbReference type="SAM" id="Phobius"/>
    </source>
</evidence>
<feature type="transmembrane region" description="Helical" evidence="6">
    <location>
        <begin position="91"/>
        <end position="110"/>
    </location>
</feature>
<feature type="transmembrane region" description="Helical" evidence="6">
    <location>
        <begin position="145"/>
        <end position="163"/>
    </location>
</feature>
<feature type="transmembrane region" description="Helical" evidence="6">
    <location>
        <begin position="242"/>
        <end position="265"/>
    </location>
</feature>
<evidence type="ECO:0000256" key="4">
    <source>
        <dbReference type="ARBA" id="ARBA00022989"/>
    </source>
</evidence>
<dbReference type="EMBL" id="VDUZ01000042">
    <property type="protein sequence ID" value="TXL71577.1"/>
    <property type="molecule type" value="Genomic_DNA"/>
</dbReference>
<protein>
    <submittedName>
        <fullName evidence="7">ABC transporter permease</fullName>
    </submittedName>
</protein>
<name>A0A5C8PCW4_9HYPH</name>
<keyword evidence="4 6" id="KW-1133">Transmembrane helix</keyword>
<accession>A0A5C8PCW4</accession>
<evidence type="ECO:0000256" key="3">
    <source>
        <dbReference type="ARBA" id="ARBA00022692"/>
    </source>
</evidence>
<evidence type="ECO:0000313" key="7">
    <source>
        <dbReference type="EMBL" id="TXL71577.1"/>
    </source>
</evidence>
<dbReference type="PANTHER" id="PTHR47089">
    <property type="entry name" value="ABC TRANSPORTER, PERMEASE PROTEIN"/>
    <property type="match status" value="1"/>
</dbReference>
<organism evidence="7 8">
    <name type="scientific">Vineibacter terrae</name>
    <dbReference type="NCBI Taxonomy" id="2586908"/>
    <lineage>
        <taxon>Bacteria</taxon>
        <taxon>Pseudomonadati</taxon>
        <taxon>Pseudomonadota</taxon>
        <taxon>Alphaproteobacteria</taxon>
        <taxon>Hyphomicrobiales</taxon>
        <taxon>Vineibacter</taxon>
    </lineage>
</organism>
<dbReference type="PANTHER" id="PTHR47089:SF1">
    <property type="entry name" value="GUANOSINE ABC TRANSPORTER PERMEASE PROTEIN NUPP"/>
    <property type="match status" value="1"/>
</dbReference>
<evidence type="ECO:0000256" key="5">
    <source>
        <dbReference type="ARBA" id="ARBA00023136"/>
    </source>
</evidence>
<dbReference type="GO" id="GO:0022857">
    <property type="term" value="F:transmembrane transporter activity"/>
    <property type="evidence" value="ECO:0007669"/>
    <property type="project" value="InterPro"/>
</dbReference>
<comment type="caution">
    <text evidence="7">The sequence shown here is derived from an EMBL/GenBank/DDBJ whole genome shotgun (WGS) entry which is preliminary data.</text>
</comment>
<proteinExistence type="predicted"/>
<keyword evidence="3 6" id="KW-0812">Transmembrane</keyword>
<dbReference type="Pfam" id="PF02653">
    <property type="entry name" value="BPD_transp_2"/>
    <property type="match status" value="1"/>
</dbReference>
<feature type="transmembrane region" description="Helical" evidence="6">
    <location>
        <begin position="324"/>
        <end position="341"/>
    </location>
</feature>
<dbReference type="GO" id="GO:0005886">
    <property type="term" value="C:plasma membrane"/>
    <property type="evidence" value="ECO:0007669"/>
    <property type="project" value="UniProtKB-SubCell"/>
</dbReference>
<reference evidence="7 8" key="1">
    <citation type="submission" date="2019-06" db="EMBL/GenBank/DDBJ databases">
        <title>New taxonomy in bacterial strain CC-CFT640, isolated from vineyard.</title>
        <authorList>
            <person name="Lin S.-Y."/>
            <person name="Tsai C.-F."/>
            <person name="Young C.-C."/>
        </authorList>
    </citation>
    <scope>NUCLEOTIDE SEQUENCE [LARGE SCALE GENOMIC DNA]</scope>
    <source>
        <strain evidence="7 8">CC-CFT640</strain>
    </source>
</reference>
<feature type="transmembrane region" description="Helical" evidence="6">
    <location>
        <begin position="271"/>
        <end position="288"/>
    </location>
</feature>
<keyword evidence="8" id="KW-1185">Reference proteome</keyword>
<dbReference type="CDD" id="cd06580">
    <property type="entry name" value="TM_PBP1_transp_TpRbsC_like"/>
    <property type="match status" value="1"/>
</dbReference>
<feature type="transmembrane region" description="Helical" evidence="6">
    <location>
        <begin position="195"/>
        <end position="213"/>
    </location>
</feature>
<sequence length="352" mass="36244">MAIDDRWRQAAERVAVPLIALAASSVVFGVFLALVAQVDPLEVYGLMYQGAFGSWFSLQNTLVRAAPLILTALCTALPARLGLVVIGNEGALVAGGVAAASAGLLMHGAAPIAVQLVMAVAGMAVGGLWILAAGWLRHSRGVNETIASLLLTYIAIALMNHLVEGPLRDPQSLNKPSTAPIGEANMIGNLPGTDVHWGLALGVIFCIGTYVLMRHTTFGFAADMAGGNVRAARGMGLNVGRLVAVTCLLGGAAAGLAGMIEVAAVHGRANASLVAGYGYAGILVAFLARHHPLAIVPVAVLMGGISASNGLLQRRLDLPDATVLVLQGVIFVMILAGESLYGRIRLFQPRGA</sequence>
<feature type="transmembrane region" description="Helical" evidence="6">
    <location>
        <begin position="14"/>
        <end position="36"/>
    </location>
</feature>
<keyword evidence="5 6" id="KW-0472">Membrane</keyword>
<dbReference type="Proteomes" id="UP000321638">
    <property type="component" value="Unassembled WGS sequence"/>
</dbReference>
<keyword evidence="2" id="KW-1003">Cell membrane</keyword>
<dbReference type="RefSeq" id="WP_147850646.1">
    <property type="nucleotide sequence ID" value="NZ_VDUZ01000042.1"/>
</dbReference>